<dbReference type="AlphaFoldDB" id="A0A4R3MAH9"/>
<dbReference type="EMBL" id="SMAJ01000002">
    <property type="protein sequence ID" value="TCT10490.1"/>
    <property type="molecule type" value="Genomic_DNA"/>
</dbReference>
<dbReference type="SUPFAM" id="SSF53850">
    <property type="entry name" value="Periplasmic binding protein-like II"/>
    <property type="match status" value="1"/>
</dbReference>
<name>A0A4R3MAH9_9BURK</name>
<dbReference type="PANTHER" id="PTHR35936:SF19">
    <property type="entry name" value="AMINO-ACID-BINDING PROTEIN YXEM-RELATED"/>
    <property type="match status" value="1"/>
</dbReference>
<gene>
    <name evidence="4" type="ORF">EDC26_102452</name>
</gene>
<sequence length="283" mass="31416">MTNKAFIRTVGKMALAAAISAISISAIAGVVLDRVEKTKQLVVTVSAKWPPHAFLNDKHELAGFDIDAANEIAKRMGVKVKFETPDFKLVTGGHWNNRWDLAVFSITPTKARARNINFPAIYYYSSYVFVVHKDSKAKTREDLKNVTFGVEGDTTADDYMHHAMQLDMSTVPPFKYLDFTPKMITYKSSMLPFEDLRLGDGVRIGAVIAEKATAENAIKHGYPVKMIPNDTAFLEPVAIVTDKGDPEFDKKIATVVDSMKKDGTLKAISEKWYGADYTQATPQ</sequence>
<dbReference type="InterPro" id="IPR001638">
    <property type="entry name" value="Solute-binding_3/MltF_N"/>
</dbReference>
<accession>A0A4R3MAH9</accession>
<dbReference type="Proteomes" id="UP000295525">
    <property type="component" value="Unassembled WGS sequence"/>
</dbReference>
<evidence type="ECO:0000259" key="3">
    <source>
        <dbReference type="SMART" id="SM00062"/>
    </source>
</evidence>
<feature type="chain" id="PRO_5020822814" evidence="2">
    <location>
        <begin position="29"/>
        <end position="283"/>
    </location>
</feature>
<comment type="caution">
    <text evidence="4">The sequence shown here is derived from an EMBL/GenBank/DDBJ whole genome shotgun (WGS) entry which is preliminary data.</text>
</comment>
<organism evidence="4 5">
    <name type="scientific">Paralcaligenes ureilyticus</name>
    <dbReference type="NCBI Taxonomy" id="627131"/>
    <lineage>
        <taxon>Bacteria</taxon>
        <taxon>Pseudomonadati</taxon>
        <taxon>Pseudomonadota</taxon>
        <taxon>Betaproteobacteria</taxon>
        <taxon>Burkholderiales</taxon>
        <taxon>Alcaligenaceae</taxon>
        <taxon>Paralcaligenes</taxon>
    </lineage>
</organism>
<dbReference type="Pfam" id="PF00497">
    <property type="entry name" value="SBP_bac_3"/>
    <property type="match status" value="1"/>
</dbReference>
<dbReference type="RefSeq" id="WP_207915051.1">
    <property type="nucleotide sequence ID" value="NZ_SMAJ01000002.1"/>
</dbReference>
<evidence type="ECO:0000313" key="4">
    <source>
        <dbReference type="EMBL" id="TCT10490.1"/>
    </source>
</evidence>
<dbReference type="Gene3D" id="3.40.190.10">
    <property type="entry name" value="Periplasmic binding protein-like II"/>
    <property type="match status" value="2"/>
</dbReference>
<evidence type="ECO:0000313" key="5">
    <source>
        <dbReference type="Proteomes" id="UP000295525"/>
    </source>
</evidence>
<reference evidence="4 5" key="1">
    <citation type="submission" date="2019-03" db="EMBL/GenBank/DDBJ databases">
        <title>Genomic Encyclopedia of Type Strains, Phase IV (KMG-IV): sequencing the most valuable type-strain genomes for metagenomic binning, comparative biology and taxonomic classification.</title>
        <authorList>
            <person name="Goeker M."/>
        </authorList>
    </citation>
    <scope>NUCLEOTIDE SEQUENCE [LARGE SCALE GENOMIC DNA]</scope>
    <source>
        <strain evidence="4 5">DSM 24591</strain>
    </source>
</reference>
<dbReference type="PANTHER" id="PTHR35936">
    <property type="entry name" value="MEMBRANE-BOUND LYTIC MUREIN TRANSGLYCOSYLASE F"/>
    <property type="match status" value="1"/>
</dbReference>
<evidence type="ECO:0000256" key="2">
    <source>
        <dbReference type="SAM" id="SignalP"/>
    </source>
</evidence>
<protein>
    <submittedName>
        <fullName evidence="4">Amino acid ABC transporter substrate-binding protein (PAAT family)</fullName>
    </submittedName>
</protein>
<keyword evidence="5" id="KW-1185">Reference proteome</keyword>
<evidence type="ECO:0000256" key="1">
    <source>
        <dbReference type="ARBA" id="ARBA00022729"/>
    </source>
</evidence>
<feature type="signal peptide" evidence="2">
    <location>
        <begin position="1"/>
        <end position="28"/>
    </location>
</feature>
<feature type="domain" description="Solute-binding protein family 3/N-terminal" evidence="3">
    <location>
        <begin position="40"/>
        <end position="276"/>
    </location>
</feature>
<proteinExistence type="predicted"/>
<dbReference type="SMART" id="SM00062">
    <property type="entry name" value="PBPb"/>
    <property type="match status" value="1"/>
</dbReference>
<keyword evidence="1 2" id="KW-0732">Signal</keyword>